<reference evidence="1" key="1">
    <citation type="journal article" date="2014" name="Front. Microbiol.">
        <title>High frequency of phylogenetically diverse reductive dehalogenase-homologous genes in deep subseafloor sedimentary metagenomes.</title>
        <authorList>
            <person name="Kawai M."/>
            <person name="Futagami T."/>
            <person name="Toyoda A."/>
            <person name="Takaki Y."/>
            <person name="Nishi S."/>
            <person name="Hori S."/>
            <person name="Arai W."/>
            <person name="Tsubouchi T."/>
            <person name="Morono Y."/>
            <person name="Uchiyama I."/>
            <person name="Ito T."/>
            <person name="Fujiyama A."/>
            <person name="Inagaki F."/>
            <person name="Takami H."/>
        </authorList>
    </citation>
    <scope>NUCLEOTIDE SEQUENCE</scope>
    <source>
        <strain evidence="1">Expedition CK06-06</strain>
    </source>
</reference>
<comment type="caution">
    <text evidence="1">The sequence shown here is derived from an EMBL/GenBank/DDBJ whole genome shotgun (WGS) entry which is preliminary data.</text>
</comment>
<sequence length="86" mass="9632">WVRDSVAYWNQQEGSAGKDVFEVVEVRGTVGIGRDLGHVNKFDGYEEPLGASLTWWENNLRFGIGGWPPLKELLKVAESLEPLETS</sequence>
<name>X1MIZ6_9ZZZZ</name>
<evidence type="ECO:0000313" key="1">
    <source>
        <dbReference type="EMBL" id="GAI06349.1"/>
    </source>
</evidence>
<feature type="non-terminal residue" evidence="1">
    <location>
        <position position="1"/>
    </location>
</feature>
<organism evidence="1">
    <name type="scientific">marine sediment metagenome</name>
    <dbReference type="NCBI Taxonomy" id="412755"/>
    <lineage>
        <taxon>unclassified sequences</taxon>
        <taxon>metagenomes</taxon>
        <taxon>ecological metagenomes</taxon>
    </lineage>
</organism>
<accession>X1MIZ6</accession>
<protein>
    <submittedName>
        <fullName evidence="1">Uncharacterized protein</fullName>
    </submittedName>
</protein>
<proteinExistence type="predicted"/>
<dbReference type="EMBL" id="BARV01004718">
    <property type="protein sequence ID" value="GAI06349.1"/>
    <property type="molecule type" value="Genomic_DNA"/>
</dbReference>
<dbReference type="AlphaFoldDB" id="X1MIZ6"/>
<gene>
    <name evidence="1" type="ORF">S06H3_10258</name>
</gene>